<dbReference type="InterPro" id="IPR021255">
    <property type="entry name" value="DUF2807"/>
</dbReference>
<feature type="signal peptide" evidence="1">
    <location>
        <begin position="1"/>
        <end position="20"/>
    </location>
</feature>
<accession>A0A1G8EF12</accession>
<protein>
    <submittedName>
        <fullName evidence="3">Putative auto-transporter adhesin, head GIN domain</fullName>
    </submittedName>
</protein>
<dbReference type="Gene3D" id="2.160.20.120">
    <property type="match status" value="1"/>
</dbReference>
<dbReference type="Proteomes" id="UP000199643">
    <property type="component" value="Unassembled WGS sequence"/>
</dbReference>
<dbReference type="OrthoDB" id="5585143at2"/>
<sequence>MKKIIPLLFILQVLFCSVIAAQEKYGNFESIVIDTPFPVEISIGSESFVDLAAVKDLVNDIKISQRGGTLFIIVKKTFSPQMNFQNRIIKISTKTLNSILNRGAGSLTVASPVKTNSLIVNNQASGAISITAELDQFTANISGSGSIKISGRSNQANIRITGSGQFLGKGFTVKKSDISISSSGSVTFEASETISARLSASGSVIYTGTGRVINQKITASGRIVKQ</sequence>
<dbReference type="AlphaFoldDB" id="A0A1G8EF12"/>
<name>A0A1G8EF12_9SPHI</name>
<feature type="chain" id="PRO_5011569087" evidence="1">
    <location>
        <begin position="21"/>
        <end position="226"/>
    </location>
</feature>
<dbReference type="STRING" id="405671.SAMN05421827_13710"/>
<keyword evidence="1" id="KW-0732">Signal</keyword>
<evidence type="ECO:0000259" key="2">
    <source>
        <dbReference type="Pfam" id="PF10988"/>
    </source>
</evidence>
<reference evidence="4" key="1">
    <citation type="submission" date="2016-10" db="EMBL/GenBank/DDBJ databases">
        <authorList>
            <person name="Varghese N."/>
            <person name="Submissions S."/>
        </authorList>
    </citation>
    <scope>NUCLEOTIDE SEQUENCE [LARGE SCALE GENOMIC DNA]</scope>
    <source>
        <strain evidence="4">DSM 17933</strain>
    </source>
</reference>
<dbReference type="RefSeq" id="WP_090505014.1">
    <property type="nucleotide sequence ID" value="NZ_FNCH01000037.1"/>
</dbReference>
<gene>
    <name evidence="3" type="ORF">SAMN05421827_13710</name>
</gene>
<organism evidence="3 4">
    <name type="scientific">Pedobacter terrae</name>
    <dbReference type="NCBI Taxonomy" id="405671"/>
    <lineage>
        <taxon>Bacteria</taxon>
        <taxon>Pseudomonadati</taxon>
        <taxon>Bacteroidota</taxon>
        <taxon>Sphingobacteriia</taxon>
        <taxon>Sphingobacteriales</taxon>
        <taxon>Sphingobacteriaceae</taxon>
        <taxon>Pedobacter</taxon>
    </lineage>
</organism>
<evidence type="ECO:0000313" key="3">
    <source>
        <dbReference type="EMBL" id="SDH68494.1"/>
    </source>
</evidence>
<feature type="domain" description="Putative auto-transporter adhesin head GIN" evidence="2">
    <location>
        <begin position="27"/>
        <end position="209"/>
    </location>
</feature>
<keyword evidence="4" id="KW-1185">Reference proteome</keyword>
<dbReference type="EMBL" id="FNCH01000037">
    <property type="protein sequence ID" value="SDH68494.1"/>
    <property type="molecule type" value="Genomic_DNA"/>
</dbReference>
<proteinExistence type="predicted"/>
<evidence type="ECO:0000256" key="1">
    <source>
        <dbReference type="SAM" id="SignalP"/>
    </source>
</evidence>
<evidence type="ECO:0000313" key="4">
    <source>
        <dbReference type="Proteomes" id="UP000199643"/>
    </source>
</evidence>
<dbReference type="Pfam" id="PF10988">
    <property type="entry name" value="DUF2807"/>
    <property type="match status" value="1"/>
</dbReference>